<name>X1JZM5_9ZZZZ</name>
<feature type="non-terminal residue" evidence="1">
    <location>
        <position position="1"/>
    </location>
</feature>
<protein>
    <submittedName>
        <fullName evidence="1">Uncharacterized protein</fullName>
    </submittedName>
</protein>
<feature type="non-terminal residue" evidence="1">
    <location>
        <position position="62"/>
    </location>
</feature>
<dbReference type="AlphaFoldDB" id="X1JZM5"/>
<accession>X1JZM5</accession>
<proteinExistence type="predicted"/>
<reference evidence="1" key="1">
    <citation type="journal article" date="2014" name="Front. Microbiol.">
        <title>High frequency of phylogenetically diverse reductive dehalogenase-homologous genes in deep subseafloor sedimentary metagenomes.</title>
        <authorList>
            <person name="Kawai M."/>
            <person name="Futagami T."/>
            <person name="Toyoda A."/>
            <person name="Takaki Y."/>
            <person name="Nishi S."/>
            <person name="Hori S."/>
            <person name="Arai W."/>
            <person name="Tsubouchi T."/>
            <person name="Morono Y."/>
            <person name="Uchiyama I."/>
            <person name="Ito T."/>
            <person name="Fujiyama A."/>
            <person name="Inagaki F."/>
            <person name="Takami H."/>
        </authorList>
    </citation>
    <scope>NUCLEOTIDE SEQUENCE</scope>
    <source>
        <strain evidence="1">Expedition CK06-06</strain>
    </source>
</reference>
<gene>
    <name evidence="1" type="ORF">S03H2_72345</name>
</gene>
<organism evidence="1">
    <name type="scientific">marine sediment metagenome</name>
    <dbReference type="NCBI Taxonomy" id="412755"/>
    <lineage>
        <taxon>unclassified sequences</taxon>
        <taxon>metagenomes</taxon>
        <taxon>ecological metagenomes</taxon>
    </lineage>
</organism>
<comment type="caution">
    <text evidence="1">The sequence shown here is derived from an EMBL/GenBank/DDBJ whole genome shotgun (WGS) entry which is preliminary data.</text>
</comment>
<evidence type="ECO:0000313" key="1">
    <source>
        <dbReference type="EMBL" id="GAH99682.1"/>
    </source>
</evidence>
<sequence length="62" mass="6882">QIIFKQLVVIGILWVTGALPYEYLIVKNILQTGDFWATLVSAAFGTSWQTDVLNVSLSGRII</sequence>
<dbReference type="EMBL" id="BARU01048855">
    <property type="protein sequence ID" value="GAH99682.1"/>
    <property type="molecule type" value="Genomic_DNA"/>
</dbReference>